<dbReference type="GO" id="GO:0046740">
    <property type="term" value="P:transport of virus in host, cell to cell"/>
    <property type="evidence" value="ECO:0007669"/>
    <property type="project" value="UniProtKB-KW"/>
</dbReference>
<evidence type="ECO:0000256" key="8">
    <source>
        <dbReference type="SAM" id="MobiDB-lite"/>
    </source>
</evidence>
<gene>
    <name evidence="9" type="primary">MP</name>
</gene>
<protein>
    <recommendedName>
        <fullName evidence="2">Movement protein</fullName>
    </recommendedName>
    <alternativeName>
        <fullName evidence="7">Protein 3A</fullName>
    </alternativeName>
</protein>
<feature type="region of interest" description="Disordered" evidence="8">
    <location>
        <begin position="1"/>
        <end position="27"/>
    </location>
</feature>
<evidence type="ECO:0000256" key="4">
    <source>
        <dbReference type="ARBA" id="ARBA00023031"/>
    </source>
</evidence>
<keyword evidence="5" id="KW-1031">Host cell junction</keyword>
<dbReference type="GO" id="GO:0044219">
    <property type="term" value="C:host cell plasmodesma"/>
    <property type="evidence" value="ECO:0007669"/>
    <property type="project" value="UniProtKB-SubCell"/>
</dbReference>
<dbReference type="Pfam" id="PF00803">
    <property type="entry name" value="3A"/>
    <property type="match status" value="1"/>
</dbReference>
<proteinExistence type="predicted"/>
<comment type="function">
    <text evidence="6">Transports viral genome to neighboring plant cells directly through plasmosdesmata, without any budding. The movement protein allows efficient cell to cell propagation, by bypassing the host cell wall barrier. Acts by forming a tubular structure at the host plasmodesmata, enlarging it enough to allow free passage of virion capsids.</text>
</comment>
<sequence>MAGLWRSNSTLDVERGRNRTQTETVQAAPRQAQGILELLNSPAAREALQGSDFARWRGVPVSPAGGCFELAPLRSVNNFARGLRAVFGGSTSRREAYIPQHGFYRLNYVLVAVVPHVEHSDPGEVTVQLVENTNPTRAVDGQELTARLADGTFVFAAAPTYDIVLEQASMLVEGEPAGAVQRMFGIRTTVMGSLTTGSAVSIYPIWSAEFPIQGATFNYVAPSIVHIDRFNRSVATEIDVLRRRFSLMRPLRTARSRESFQVGRMSLDVARPSVVRPPPVDPQAEGGIHVNSPTSEQSQGEDRVPRAGLASGTSVGEGANHEFISGAVKSTAPVRQI</sequence>
<evidence type="ECO:0000313" key="9">
    <source>
        <dbReference type="EMBL" id="CAM82796.1"/>
    </source>
</evidence>
<dbReference type="EMBL" id="AM600639">
    <property type="protein sequence ID" value="CAM82796.1"/>
    <property type="molecule type" value="Genomic_RNA"/>
</dbReference>
<keyword evidence="3" id="KW-0813">Transport</keyword>
<comment type="subcellular location">
    <subcellularLocation>
        <location evidence="1">Host cell junction</location>
        <location evidence="1">Host plasmodesma</location>
    </subcellularLocation>
</comment>
<name>A4VAR7_OLV2</name>
<dbReference type="InterPro" id="IPR000603">
    <property type="entry name" value="MPV"/>
</dbReference>
<feature type="region of interest" description="Disordered" evidence="8">
    <location>
        <begin position="272"/>
        <end position="322"/>
    </location>
</feature>
<organismHost>
    <name type="scientific">Olea</name>
    <dbReference type="NCBI Taxonomy" id="4145"/>
</organismHost>
<organism evidence="9">
    <name type="scientific">Olive latent virus 2</name>
    <name type="common">OLV-2</name>
    <dbReference type="NCBI Taxonomy" id="33773"/>
    <lineage>
        <taxon>Viruses</taxon>
        <taxon>Riboviria</taxon>
        <taxon>Orthornavirae</taxon>
        <taxon>Kitrinoviricota</taxon>
        <taxon>Alsuviricetes</taxon>
        <taxon>Martellivirales</taxon>
        <taxon>Bromoviridae</taxon>
        <taxon>Oleavirus</taxon>
        <taxon>Oleavirus OLV2</taxon>
    </lineage>
</organism>
<evidence type="ECO:0000256" key="6">
    <source>
        <dbReference type="ARBA" id="ARBA00025275"/>
    </source>
</evidence>
<evidence type="ECO:0000256" key="1">
    <source>
        <dbReference type="ARBA" id="ARBA00004621"/>
    </source>
</evidence>
<evidence type="ECO:0000256" key="2">
    <source>
        <dbReference type="ARBA" id="ARBA00014660"/>
    </source>
</evidence>
<keyword evidence="4" id="KW-0916">Viral movement protein</keyword>
<evidence type="ECO:0000256" key="5">
    <source>
        <dbReference type="ARBA" id="ARBA00023081"/>
    </source>
</evidence>
<accession>A4VAR7</accession>
<reference evidence="9" key="1">
    <citation type="journal article" date="2008" name="Plant Pathol.">
        <title>First report of Olive latent virus 2 in wild castor bean (Ricinus communis) in Italy.</title>
        <authorList>
            <person name="Parrella G."/>
            <person name="De Stradis A."/>
            <person name="Vovlas C."/>
        </authorList>
    </citation>
    <scope>NUCLEOTIDE SEQUENCE</scope>
    <source>
        <strain evidence="9">Castor bean-CB2</strain>
    </source>
</reference>
<evidence type="ECO:0000256" key="7">
    <source>
        <dbReference type="ARBA" id="ARBA00032603"/>
    </source>
</evidence>
<evidence type="ECO:0000256" key="3">
    <source>
        <dbReference type="ARBA" id="ARBA00022448"/>
    </source>
</evidence>
<feature type="compositionally biased region" description="Polar residues" evidence="8">
    <location>
        <begin position="1"/>
        <end position="11"/>
    </location>
</feature>